<keyword evidence="2" id="KW-0732">Signal</keyword>
<evidence type="ECO:0000256" key="2">
    <source>
        <dbReference type="SAM" id="SignalP"/>
    </source>
</evidence>
<sequence>MIRLLLLCLTLLAAGPAFALRPVAAWWAKPDTLGLKYRQVEITTADQVKLVAWLIEPSPKAIDRHTTVVVAGGDAYNMSSNIYTAWALADAGYRSLLFDYRGFGHSQAVALDPQRLYYDEFATDLRAALAEARRAAPHDRVGILGLSMGAIVGSQVAARARPDFLVTEGYAGNLTGIVAYQKAANNKTVTLPAGAAAYPRVAARVRCPWLLIAGTQDKNTPLADSAAAVQTARRKQHRQLLTVDCGHLGAQDKLTERFFAEGYVRAISRFLAGGTA</sequence>
<evidence type="ECO:0000313" key="5">
    <source>
        <dbReference type="Proteomes" id="UP000176294"/>
    </source>
</evidence>
<dbReference type="PANTHER" id="PTHR22946">
    <property type="entry name" value="DIENELACTONE HYDROLASE DOMAIN-CONTAINING PROTEIN-RELATED"/>
    <property type="match status" value="1"/>
</dbReference>
<proteinExistence type="predicted"/>
<comment type="caution">
    <text evidence="4">The sequence shown here is derived from an EMBL/GenBank/DDBJ whole genome shotgun (WGS) entry which is preliminary data.</text>
</comment>
<dbReference type="EMBL" id="MDZB01000123">
    <property type="protein sequence ID" value="OGX84112.1"/>
    <property type="molecule type" value="Genomic_DNA"/>
</dbReference>
<evidence type="ECO:0000256" key="1">
    <source>
        <dbReference type="ARBA" id="ARBA00022801"/>
    </source>
</evidence>
<dbReference type="STRING" id="1908237.BEN47_16680"/>
<dbReference type="InterPro" id="IPR022742">
    <property type="entry name" value="Hydrolase_4"/>
</dbReference>
<protein>
    <recommendedName>
        <fullName evidence="3">Serine aminopeptidase S33 domain-containing protein</fullName>
    </recommendedName>
</protein>
<name>A0A1G1SZR9_9BACT</name>
<feature type="domain" description="Serine aminopeptidase S33" evidence="3">
    <location>
        <begin position="67"/>
        <end position="163"/>
    </location>
</feature>
<dbReference type="GO" id="GO:0052689">
    <property type="term" value="F:carboxylic ester hydrolase activity"/>
    <property type="evidence" value="ECO:0007669"/>
    <property type="project" value="UniProtKB-ARBA"/>
</dbReference>
<dbReference type="Pfam" id="PF12146">
    <property type="entry name" value="Hydrolase_4"/>
    <property type="match status" value="1"/>
</dbReference>
<keyword evidence="1" id="KW-0378">Hydrolase</keyword>
<feature type="signal peptide" evidence="2">
    <location>
        <begin position="1"/>
        <end position="19"/>
    </location>
</feature>
<dbReference type="AlphaFoldDB" id="A0A1G1SZR9"/>
<dbReference type="Gene3D" id="3.40.50.1820">
    <property type="entry name" value="alpha/beta hydrolase"/>
    <property type="match status" value="1"/>
</dbReference>
<dbReference type="Proteomes" id="UP000176294">
    <property type="component" value="Unassembled WGS sequence"/>
</dbReference>
<evidence type="ECO:0000259" key="3">
    <source>
        <dbReference type="Pfam" id="PF12146"/>
    </source>
</evidence>
<dbReference type="SUPFAM" id="SSF53474">
    <property type="entry name" value="alpha/beta-Hydrolases"/>
    <property type="match status" value="1"/>
</dbReference>
<accession>A0A1G1SZR9</accession>
<dbReference type="InterPro" id="IPR029058">
    <property type="entry name" value="AB_hydrolase_fold"/>
</dbReference>
<organism evidence="4 5">
    <name type="scientific">Hymenobacter lapidarius</name>
    <dbReference type="NCBI Taxonomy" id="1908237"/>
    <lineage>
        <taxon>Bacteria</taxon>
        <taxon>Pseudomonadati</taxon>
        <taxon>Bacteroidota</taxon>
        <taxon>Cytophagia</taxon>
        <taxon>Cytophagales</taxon>
        <taxon>Hymenobacteraceae</taxon>
        <taxon>Hymenobacter</taxon>
    </lineage>
</organism>
<reference evidence="4 5" key="1">
    <citation type="submission" date="2016-08" db="EMBL/GenBank/DDBJ databases">
        <title>Hymenobacter coccineus sp. nov., Hymenobacter lapidarius sp. nov. and Hymenobacter glacialis sp. nov., isolated from Antarctic soil.</title>
        <authorList>
            <person name="Sedlacek I."/>
            <person name="Kralova S."/>
            <person name="Kyrova K."/>
            <person name="Maslanova I."/>
            <person name="Stankova E."/>
            <person name="Vrbovska V."/>
            <person name="Nemec M."/>
            <person name="Bartak M."/>
            <person name="Svec P."/>
            <person name="Busse H.-J."/>
            <person name="Pantucek R."/>
        </authorList>
    </citation>
    <scope>NUCLEOTIDE SEQUENCE [LARGE SCALE GENOMIC DNA]</scope>
    <source>
        <strain evidence="4 5">CCM 8643</strain>
    </source>
</reference>
<dbReference type="InterPro" id="IPR050261">
    <property type="entry name" value="FrsA_esterase"/>
</dbReference>
<dbReference type="PANTHER" id="PTHR22946:SF9">
    <property type="entry name" value="POLYKETIDE TRANSFERASE AF380"/>
    <property type="match status" value="1"/>
</dbReference>
<feature type="chain" id="PRO_5009578723" description="Serine aminopeptidase S33 domain-containing protein" evidence="2">
    <location>
        <begin position="20"/>
        <end position="276"/>
    </location>
</feature>
<evidence type="ECO:0000313" key="4">
    <source>
        <dbReference type="EMBL" id="OGX84112.1"/>
    </source>
</evidence>
<dbReference type="OrthoDB" id="9777090at2"/>
<dbReference type="RefSeq" id="WP_070729015.1">
    <property type="nucleotide sequence ID" value="NZ_MDZB01000123.1"/>
</dbReference>
<gene>
    <name evidence="4" type="ORF">BEN47_16680</name>
</gene>
<keyword evidence="5" id="KW-1185">Reference proteome</keyword>